<evidence type="ECO:0000259" key="9">
    <source>
        <dbReference type="PROSITE" id="PS51379"/>
    </source>
</evidence>
<dbReference type="GO" id="GO:0051538">
    <property type="term" value="F:3 iron, 4 sulfur cluster binding"/>
    <property type="evidence" value="ECO:0007669"/>
    <property type="project" value="UniProtKB-KW"/>
</dbReference>
<protein>
    <recommendedName>
        <fullName evidence="8">Ferredoxin</fullName>
    </recommendedName>
</protein>
<evidence type="ECO:0000313" key="10">
    <source>
        <dbReference type="EMBL" id="MDA0159068.1"/>
    </source>
</evidence>
<dbReference type="PANTHER" id="PTHR36923:SF3">
    <property type="entry name" value="FERREDOXIN"/>
    <property type="match status" value="1"/>
</dbReference>
<dbReference type="EMBL" id="JAPDOD010000001">
    <property type="protein sequence ID" value="MDA0159068.1"/>
    <property type="molecule type" value="Genomic_DNA"/>
</dbReference>
<keyword evidence="2 8" id="KW-0813">Transport</keyword>
<evidence type="ECO:0000256" key="6">
    <source>
        <dbReference type="ARBA" id="ARBA00023014"/>
    </source>
</evidence>
<accession>A0A9X3MSX5</accession>
<dbReference type="PRINTS" id="PR00352">
    <property type="entry name" value="3FE4SFRDOXIN"/>
</dbReference>
<evidence type="ECO:0000313" key="11">
    <source>
        <dbReference type="Proteomes" id="UP001149140"/>
    </source>
</evidence>
<keyword evidence="4 8" id="KW-0249">Electron transport</keyword>
<dbReference type="RefSeq" id="WP_270037724.1">
    <property type="nucleotide sequence ID" value="NZ_JAPDOD010000001.1"/>
</dbReference>
<evidence type="ECO:0000256" key="7">
    <source>
        <dbReference type="ARBA" id="ARBA00023291"/>
    </source>
</evidence>
<reference evidence="10" key="1">
    <citation type="submission" date="2022-10" db="EMBL/GenBank/DDBJ databases">
        <title>The WGS of Solirubrobacter ginsenosidimutans DSM 21036.</title>
        <authorList>
            <person name="Jiang Z."/>
        </authorList>
    </citation>
    <scope>NUCLEOTIDE SEQUENCE</scope>
    <source>
        <strain evidence="10">DSM 21036</strain>
    </source>
</reference>
<dbReference type="Gene3D" id="3.30.70.20">
    <property type="match status" value="1"/>
</dbReference>
<keyword evidence="3 8" id="KW-0479">Metal-binding</keyword>
<dbReference type="SUPFAM" id="SSF54862">
    <property type="entry name" value="4Fe-4S ferredoxins"/>
    <property type="match status" value="1"/>
</dbReference>
<evidence type="ECO:0000256" key="1">
    <source>
        <dbReference type="ARBA" id="ARBA00001927"/>
    </source>
</evidence>
<dbReference type="InterPro" id="IPR051269">
    <property type="entry name" value="Fe-S_cluster_ET"/>
</dbReference>
<evidence type="ECO:0000256" key="8">
    <source>
        <dbReference type="RuleBase" id="RU368020"/>
    </source>
</evidence>
<keyword evidence="6 8" id="KW-0411">Iron-sulfur</keyword>
<dbReference type="Proteomes" id="UP001149140">
    <property type="component" value="Unassembled WGS sequence"/>
</dbReference>
<keyword evidence="11" id="KW-1185">Reference proteome</keyword>
<dbReference type="InterPro" id="IPR017896">
    <property type="entry name" value="4Fe4S_Fe-S-bd"/>
</dbReference>
<keyword evidence="7" id="KW-0003">3Fe-4S</keyword>
<evidence type="ECO:0000256" key="5">
    <source>
        <dbReference type="ARBA" id="ARBA00023004"/>
    </source>
</evidence>
<dbReference type="Pfam" id="PF13459">
    <property type="entry name" value="Fer4_15"/>
    <property type="match status" value="1"/>
</dbReference>
<evidence type="ECO:0000256" key="4">
    <source>
        <dbReference type="ARBA" id="ARBA00022982"/>
    </source>
</evidence>
<comment type="function">
    <text evidence="8">Ferredoxins are iron-sulfur proteins that transfer electrons in a wide variety of metabolic reactions.</text>
</comment>
<dbReference type="PANTHER" id="PTHR36923">
    <property type="entry name" value="FERREDOXIN"/>
    <property type="match status" value="1"/>
</dbReference>
<organism evidence="10 11">
    <name type="scientific">Solirubrobacter ginsenosidimutans</name>
    <dbReference type="NCBI Taxonomy" id="490573"/>
    <lineage>
        <taxon>Bacteria</taxon>
        <taxon>Bacillati</taxon>
        <taxon>Actinomycetota</taxon>
        <taxon>Thermoleophilia</taxon>
        <taxon>Solirubrobacterales</taxon>
        <taxon>Solirubrobacteraceae</taxon>
        <taxon>Solirubrobacter</taxon>
    </lineage>
</organism>
<sequence length="64" mass="7274">MRVEVDRARCEGHGMCEDACPEVFRLDDDGELEILMDRIPDELRRKAESAVRLCPVAALTVRTD</sequence>
<comment type="caution">
    <text evidence="10">The sequence shown here is derived from an EMBL/GenBank/DDBJ whole genome shotgun (WGS) entry which is preliminary data.</text>
</comment>
<keyword evidence="5 8" id="KW-0408">Iron</keyword>
<evidence type="ECO:0000256" key="3">
    <source>
        <dbReference type="ARBA" id="ARBA00022723"/>
    </source>
</evidence>
<dbReference type="InterPro" id="IPR001080">
    <property type="entry name" value="3Fe4S_ferredoxin"/>
</dbReference>
<proteinExistence type="predicted"/>
<name>A0A9X3MSX5_9ACTN</name>
<evidence type="ECO:0000256" key="2">
    <source>
        <dbReference type="ARBA" id="ARBA00022448"/>
    </source>
</evidence>
<gene>
    <name evidence="10" type="ORF">OM076_02225</name>
</gene>
<dbReference type="PROSITE" id="PS51379">
    <property type="entry name" value="4FE4S_FER_2"/>
    <property type="match status" value="1"/>
</dbReference>
<comment type="cofactor">
    <cofactor evidence="1">
        <name>[3Fe-4S] cluster</name>
        <dbReference type="ChEBI" id="CHEBI:21137"/>
    </cofactor>
</comment>
<feature type="domain" description="4Fe-4S ferredoxin-type" evidence="9">
    <location>
        <begin position="1"/>
        <end position="29"/>
    </location>
</feature>
<dbReference type="GO" id="GO:0005506">
    <property type="term" value="F:iron ion binding"/>
    <property type="evidence" value="ECO:0007669"/>
    <property type="project" value="UniProtKB-UniRule"/>
</dbReference>
<dbReference type="GO" id="GO:0009055">
    <property type="term" value="F:electron transfer activity"/>
    <property type="evidence" value="ECO:0007669"/>
    <property type="project" value="UniProtKB-UniRule"/>
</dbReference>
<dbReference type="AlphaFoldDB" id="A0A9X3MSX5"/>